<keyword evidence="2" id="KW-0456">Lyase</keyword>
<reference evidence="2 3" key="1">
    <citation type="journal article" date="2010" name="PLoS ONE">
        <title>The Waddlia genome: a window into chlamydial biology.</title>
        <authorList>
            <person name="Bertelli C."/>
            <person name="Collyn F."/>
            <person name="Croxatto A."/>
            <person name="Ruckert C."/>
            <person name="Polkinghorne A."/>
            <person name="Kebbi-Beghdadi C."/>
            <person name="Goesmann A."/>
            <person name="Vaughan L."/>
            <person name="Greub G."/>
        </authorList>
    </citation>
    <scope>NUCLEOTIDE SEQUENCE [LARGE SCALE GENOMIC DNA]</scope>
    <source>
        <strain evidence="3">ATCC VR-1470 / WSU 86-1044</strain>
    </source>
</reference>
<protein>
    <submittedName>
        <fullName evidence="2">CDP-glucose 4,6-dehydratase</fullName>
        <ecNumber evidence="2">4.2.1.45</ecNumber>
    </submittedName>
</protein>
<dbReference type="AlphaFoldDB" id="D6YTI4"/>
<dbReference type="STRING" id="716544.wcw_0069"/>
<gene>
    <name evidence="2" type="primary">rfbG</name>
    <name evidence="2" type="ordered locus">wcw_0069</name>
</gene>
<dbReference type="Proteomes" id="UP000001505">
    <property type="component" value="Chromosome"/>
</dbReference>
<dbReference type="KEGG" id="wch:wcw_0069"/>
<dbReference type="Pfam" id="PF16363">
    <property type="entry name" value="GDP_Man_Dehyd"/>
    <property type="match status" value="1"/>
</dbReference>
<evidence type="ECO:0000259" key="1">
    <source>
        <dbReference type="Pfam" id="PF16363"/>
    </source>
</evidence>
<dbReference type="InterPro" id="IPR013445">
    <property type="entry name" value="CDP_4_6_deHydtase"/>
</dbReference>
<keyword evidence="3" id="KW-1185">Reference proteome</keyword>
<organism evidence="2 3">
    <name type="scientific">Waddlia chondrophila (strain ATCC VR-1470 / WSU 86-1044)</name>
    <dbReference type="NCBI Taxonomy" id="716544"/>
    <lineage>
        <taxon>Bacteria</taxon>
        <taxon>Pseudomonadati</taxon>
        <taxon>Chlamydiota</taxon>
        <taxon>Chlamydiia</taxon>
        <taxon>Parachlamydiales</taxon>
        <taxon>Waddliaceae</taxon>
        <taxon>Waddlia</taxon>
    </lineage>
</organism>
<evidence type="ECO:0000313" key="2">
    <source>
        <dbReference type="EMBL" id="ADI37445.1"/>
    </source>
</evidence>
<dbReference type="SUPFAM" id="SSF51735">
    <property type="entry name" value="NAD(P)-binding Rossmann-fold domains"/>
    <property type="match status" value="1"/>
</dbReference>
<name>D6YTI4_WADCW</name>
<sequence length="361" mass="40469">MPQFPKDAFKGKKVLVTGHTGFKGTWLSLWLNKLGAHVIGYSLAPSDLFSLVGLENRITHAQGDVRDLAQLSEIVQTTNPDAVFHFAAQSIVLNSYKSPQETFSTNALGTVNVLEACRRSPSIRAIVIATTDKCYENRSWVWGYRENDRLGGKDPYSASKAMAELAASSYRESFLKGNISVATVRCGNVIGGGDFSPHRLLPDCFRALINQQSISVRNPKSIRPWLHVLDALYGYLKIAGELLTTGEIFSGSWNFGPFEKNAVTVQEMVEYAIETWGSGNWTDNSCKNAPEEMETLKLNWEKAAKELSWSPRYCWKEAIEKTASWFKAYDTQSNMFETCMQQIEKYENDTSPARGRFSHQS</sequence>
<dbReference type="EC" id="4.2.1.45" evidence="2"/>
<dbReference type="InterPro" id="IPR036291">
    <property type="entry name" value="NAD(P)-bd_dom_sf"/>
</dbReference>
<evidence type="ECO:0000313" key="3">
    <source>
        <dbReference type="Proteomes" id="UP000001505"/>
    </source>
</evidence>
<dbReference type="Gene3D" id="3.90.25.10">
    <property type="entry name" value="UDP-galactose 4-epimerase, domain 1"/>
    <property type="match status" value="1"/>
</dbReference>
<dbReference type="eggNOG" id="COG0451">
    <property type="taxonomic scope" value="Bacteria"/>
</dbReference>
<dbReference type="RefSeq" id="WP_013181173.1">
    <property type="nucleotide sequence ID" value="NC_014225.1"/>
</dbReference>
<accession>D6YTI4</accession>
<dbReference type="Gene3D" id="3.40.50.720">
    <property type="entry name" value="NAD(P)-binding Rossmann-like Domain"/>
    <property type="match status" value="1"/>
</dbReference>
<dbReference type="InterPro" id="IPR016040">
    <property type="entry name" value="NAD(P)-bd_dom"/>
</dbReference>
<dbReference type="PANTHER" id="PTHR43000">
    <property type="entry name" value="DTDP-D-GLUCOSE 4,6-DEHYDRATASE-RELATED"/>
    <property type="match status" value="1"/>
</dbReference>
<dbReference type="HOGENOM" id="CLU_007383_1_7_0"/>
<dbReference type="NCBIfam" id="TIGR02622">
    <property type="entry name" value="CDP_4_6_dhtase"/>
    <property type="match status" value="1"/>
</dbReference>
<dbReference type="GO" id="GO:0047733">
    <property type="term" value="F:CDP-glucose 4,6-dehydratase activity"/>
    <property type="evidence" value="ECO:0007669"/>
    <property type="project" value="UniProtKB-EC"/>
</dbReference>
<dbReference type="EMBL" id="CP001928">
    <property type="protein sequence ID" value="ADI37445.1"/>
    <property type="molecule type" value="Genomic_DNA"/>
</dbReference>
<proteinExistence type="predicted"/>
<feature type="domain" description="NAD(P)-binding" evidence="1">
    <location>
        <begin position="15"/>
        <end position="322"/>
    </location>
</feature>
<dbReference type="OrthoDB" id="9779041at2"/>